<sequence length="385" mass="45394">MEGLDTLLRKRWILKSEDKELYYKVRDELGEIRQFASEKMGCQIVENALLVKMEKIPSVAEAFMGIQDFSSREEYVFMCILLMFLEDKDAQDQFILSQLTEYIASNMPGESVDWTLYTSRRRLIRVLRYAVKQGILRITDGREDAFADNAEGEVLYENTGASRYFMRSFSKDIMQYTKPEDFQESDWFDMDEERGIARRHRVYKRLLFSPGIYFEKGSQEDFEYLKYYGRRLSDDLERIFDCHVHIHRGSAYLLAGEECRIGKDFPGNNVISDIMLLCFSVIRERIIEEKWKINADETCVVDQPDFERMIKEVKQRFGSGFTKNYREMAEGEFVRIVSEAMEMWMFIERRSSREVVIYPAAGKIQGHYPKDYMGGQTDEQQMAGK</sequence>
<dbReference type="NCBIfam" id="TIGR02678">
    <property type="entry name" value="TIGR02678 family protein"/>
    <property type="match status" value="1"/>
</dbReference>
<comment type="caution">
    <text evidence="1">The sequence shown here is derived from an EMBL/GenBank/DDBJ whole genome shotgun (WGS) entry which is preliminary data.</text>
</comment>
<protein>
    <submittedName>
        <fullName evidence="1">TIGR02678 family protein</fullName>
    </submittedName>
</protein>
<proteinExistence type="predicted"/>
<name>A0ABR7N2I5_9FIRM</name>
<gene>
    <name evidence="1" type="ORF">H8704_09355</name>
</gene>
<organism evidence="1 2">
    <name type="scientific">Jutongia huaianensis</name>
    <dbReference type="NCBI Taxonomy" id="2763668"/>
    <lineage>
        <taxon>Bacteria</taxon>
        <taxon>Bacillati</taxon>
        <taxon>Bacillota</taxon>
        <taxon>Clostridia</taxon>
        <taxon>Lachnospirales</taxon>
        <taxon>Lachnospiraceae</taxon>
        <taxon>Jutongia</taxon>
    </lineage>
</organism>
<dbReference type="Pfam" id="PF09661">
    <property type="entry name" value="DUF2398"/>
    <property type="match status" value="1"/>
</dbReference>
<dbReference type="InterPro" id="IPR013494">
    <property type="entry name" value="CHP02678"/>
</dbReference>
<reference evidence="1 2" key="1">
    <citation type="submission" date="2020-08" db="EMBL/GenBank/DDBJ databases">
        <title>Genome public.</title>
        <authorList>
            <person name="Liu C."/>
            <person name="Sun Q."/>
        </authorList>
    </citation>
    <scope>NUCLEOTIDE SEQUENCE [LARGE SCALE GENOMIC DNA]</scope>
    <source>
        <strain evidence="1 2">NSJ-37</strain>
    </source>
</reference>
<accession>A0ABR7N2I5</accession>
<evidence type="ECO:0000313" key="1">
    <source>
        <dbReference type="EMBL" id="MBC8562830.1"/>
    </source>
</evidence>
<dbReference type="Proteomes" id="UP000606193">
    <property type="component" value="Unassembled WGS sequence"/>
</dbReference>
<evidence type="ECO:0000313" key="2">
    <source>
        <dbReference type="Proteomes" id="UP000606193"/>
    </source>
</evidence>
<keyword evidence="2" id="KW-1185">Reference proteome</keyword>
<dbReference type="EMBL" id="JACRSX010000012">
    <property type="protein sequence ID" value="MBC8562830.1"/>
    <property type="molecule type" value="Genomic_DNA"/>
</dbReference>
<dbReference type="RefSeq" id="WP_118678296.1">
    <property type="nucleotide sequence ID" value="NZ_JACRSX010000012.1"/>
</dbReference>